<feature type="domain" description="Coenzyme F420 hydrogenase/dehydrogenase beta subunit C-terminal" evidence="1">
    <location>
        <begin position="88"/>
        <end position="240"/>
    </location>
</feature>
<name>A0A0M6WII3_9FIRM</name>
<dbReference type="InterPro" id="IPR052977">
    <property type="entry name" value="Polyferredoxin-like_ET"/>
</dbReference>
<dbReference type="RefSeq" id="WP_021922422.1">
    <property type="nucleotide sequence ID" value="NZ_CATYLF010000038.1"/>
</dbReference>
<keyword evidence="4" id="KW-1185">Reference proteome</keyword>
<gene>
    <name evidence="3" type="ORF">ERS852444_02702</name>
    <name evidence="2" type="ORF">RIL183_19301</name>
</gene>
<dbReference type="OrthoDB" id="430408at2"/>
<evidence type="ECO:0000313" key="2">
    <source>
        <dbReference type="EMBL" id="CRL36437.1"/>
    </source>
</evidence>
<protein>
    <submittedName>
        <fullName evidence="3">F420H2 dehydrogenase subunit F</fullName>
    </submittedName>
</protein>
<evidence type="ECO:0000313" key="3">
    <source>
        <dbReference type="EMBL" id="CUN23901.1"/>
    </source>
</evidence>
<dbReference type="Proteomes" id="UP000049828">
    <property type="component" value="Unassembled WGS sequence"/>
</dbReference>
<dbReference type="Pfam" id="PF04432">
    <property type="entry name" value="FrhB_FdhB_C"/>
    <property type="match status" value="1"/>
</dbReference>
<dbReference type="EMBL" id="CVRS01000064">
    <property type="protein sequence ID" value="CRL36437.1"/>
    <property type="molecule type" value="Genomic_DNA"/>
</dbReference>
<evidence type="ECO:0000259" key="1">
    <source>
        <dbReference type="Pfam" id="PF04432"/>
    </source>
</evidence>
<accession>A0A0M6WII3</accession>
<dbReference type="PANTHER" id="PTHR43193:SF2">
    <property type="entry name" value="POLYFERREDOXIN PROTEIN FWDF"/>
    <property type="match status" value="1"/>
</dbReference>
<evidence type="ECO:0000313" key="4">
    <source>
        <dbReference type="Proteomes" id="UP000049828"/>
    </source>
</evidence>
<evidence type="ECO:0000313" key="5">
    <source>
        <dbReference type="Proteomes" id="UP000095453"/>
    </source>
</evidence>
<sequence>MKSYIVKQKDLNSRMLSRSGGIFAAISDQVLAQGGVIYGAGMDKNFNVVHKRAVNATERDELRGSKYVQSDMHNAYRLACEDLKAGRLVLFTGTPCQVDGIKALCPKGSEEHLVCMDIVCHGVPSPRVWNDYKAYVEQKYHGKIEKIDFRNKERFGWSDHWETVTINGKEHDSQVYMKMFYEHTFLREACYVCPYKNLQRISDISIADAWGVETANPEFDDNRGVSLVLINTQKGEKWFLDSLQGCDFKECALEKYMQEPLKGPFKKPDNTENVWKEYNEVSFGKFVKNHYKEPFLSVVKRSLKRKIKDMIPKEFWNRLRRWR</sequence>
<dbReference type="AlphaFoldDB" id="A0A0M6WII3"/>
<dbReference type="InterPro" id="IPR007525">
    <property type="entry name" value="FrhB_FdhB_C"/>
</dbReference>
<proteinExistence type="predicted"/>
<dbReference type="Proteomes" id="UP000095453">
    <property type="component" value="Unassembled WGS sequence"/>
</dbReference>
<dbReference type="EMBL" id="CYXX01000024">
    <property type="protein sequence ID" value="CUN23901.1"/>
    <property type="molecule type" value="Genomic_DNA"/>
</dbReference>
<organism evidence="2 4">
    <name type="scientific">Roseburia inulinivorans</name>
    <dbReference type="NCBI Taxonomy" id="360807"/>
    <lineage>
        <taxon>Bacteria</taxon>
        <taxon>Bacillati</taxon>
        <taxon>Bacillota</taxon>
        <taxon>Clostridia</taxon>
        <taxon>Lachnospirales</taxon>
        <taxon>Lachnospiraceae</taxon>
        <taxon>Roseburia</taxon>
    </lineage>
</organism>
<dbReference type="PANTHER" id="PTHR43193">
    <property type="match status" value="1"/>
</dbReference>
<reference evidence="4" key="2">
    <citation type="submission" date="2015-05" db="EMBL/GenBank/DDBJ databases">
        <authorList>
            <consortium name="Pathogen Informatics"/>
        </authorList>
    </citation>
    <scope>NUCLEOTIDE SEQUENCE [LARGE SCALE GENOMIC DNA]</scope>
    <source>
        <strain evidence="3 5">2789STDY5608887</strain>
        <strain evidence="4">L1-83</strain>
    </source>
</reference>
<reference evidence="2" key="1">
    <citation type="submission" date="2015-05" db="EMBL/GenBank/DDBJ databases">
        <authorList>
            <person name="Wang D.B."/>
            <person name="Wang M."/>
        </authorList>
    </citation>
    <scope>NUCLEOTIDE SEQUENCE [LARGE SCALE GENOMIC DNA]</scope>
    <source>
        <strain evidence="2">L1-83</strain>
    </source>
</reference>